<dbReference type="GO" id="GO:0016491">
    <property type="term" value="F:oxidoreductase activity"/>
    <property type="evidence" value="ECO:0007669"/>
    <property type="project" value="InterPro"/>
</dbReference>
<dbReference type="Pfam" id="PF00148">
    <property type="entry name" value="Oxidored_nitro"/>
    <property type="match status" value="1"/>
</dbReference>
<dbReference type="eggNOG" id="COG2710">
    <property type="taxonomic scope" value="Bacteria"/>
</dbReference>
<protein>
    <submittedName>
        <fullName evidence="2">Oxidoreductase/nitrogenase component 1</fullName>
    </submittedName>
</protein>
<dbReference type="OrthoDB" id="9802175at2"/>
<accession>D9SVW0</accession>
<dbReference type="InterPro" id="IPR000510">
    <property type="entry name" value="Nase/OxRdtase_comp1"/>
</dbReference>
<evidence type="ECO:0000313" key="3">
    <source>
        <dbReference type="Proteomes" id="UP000002730"/>
    </source>
</evidence>
<dbReference type="AlphaFoldDB" id="D9SVW0"/>
<dbReference type="Gene3D" id="3.40.50.1980">
    <property type="entry name" value="Nitrogenase molybdenum iron protein domain"/>
    <property type="match status" value="3"/>
</dbReference>
<sequence>MSQGLEKSRNSCALQGAINVLSEVHRVVPIVHSTAGCTIQQALVNRVSSHSGFDIPSTNIIEKQVIFGGGSRLREEIKNTVKVVEGDLYVALSGCSSELVGDDVITMAKEAQEQGEPVIYFKAPGFKGKTHLGYEGVVNAIINQLPQVTKVNTEKDLKLVNIFGIIPGQDINWIGNLEELKRILEAIGLKANILFGFGQGIEQWKDVPSAALNLVFSKWGIAVGENLKKNYGIPFLTLKANPVGAHDTAKFISEVVEILDLDKEKAREFINNEKKKEEYYLNNIFSLYVDYNFYKTYGIVGDESIVNGISSFLTKTLGLSTGVKVFTDPIGEEAKEALENEKSEENVYYAEDFDEIEDILKANDIELILGSSLEKSISEALNIPLQVVSCPEVDNIILNRSYIGFNGAINILEDLTTVLLNHHRKSEEKLRKEINALII</sequence>
<dbReference type="InterPro" id="IPR050152">
    <property type="entry name" value="ChlB/BchB/BchZ"/>
</dbReference>
<dbReference type="KEGG" id="ccb:Clocel_3495"/>
<dbReference type="Proteomes" id="UP000002730">
    <property type="component" value="Chromosome"/>
</dbReference>
<reference evidence="2 3" key="1">
    <citation type="submission" date="2010-08" db="EMBL/GenBank/DDBJ databases">
        <title>Complete sequence of Clostridium cellulovorans 743B.</title>
        <authorList>
            <consortium name="US DOE Joint Genome Institute"/>
            <person name="Lucas S."/>
            <person name="Copeland A."/>
            <person name="Lapidus A."/>
            <person name="Cheng J.-F."/>
            <person name="Bruce D."/>
            <person name="Goodwin L."/>
            <person name="Pitluck S."/>
            <person name="Chertkov O."/>
            <person name="Detter J.C."/>
            <person name="Han C."/>
            <person name="Tapia R."/>
            <person name="Land M."/>
            <person name="Hauser L."/>
            <person name="Chang Y.-J."/>
            <person name="Jeffries C."/>
            <person name="Kyrpides N."/>
            <person name="Ivanova N."/>
            <person name="Mikhailova N."/>
            <person name="Hemme C.L."/>
            <person name="Woyke T."/>
        </authorList>
    </citation>
    <scope>NUCLEOTIDE SEQUENCE [LARGE SCALE GENOMIC DNA]</scope>
    <source>
        <strain evidence="3">ATCC 35296 / DSM 3052 / OCM 3 / 743B</strain>
    </source>
</reference>
<evidence type="ECO:0000259" key="1">
    <source>
        <dbReference type="Pfam" id="PF00148"/>
    </source>
</evidence>
<dbReference type="PANTHER" id="PTHR33712:SF7">
    <property type="entry name" value="LIGHT-INDEPENDENT PROTOCHLOROPHYLLIDE REDUCTASE SUBUNIT B"/>
    <property type="match status" value="1"/>
</dbReference>
<gene>
    <name evidence="2" type="ordered locus">Clocel_3495</name>
</gene>
<dbReference type="PANTHER" id="PTHR33712">
    <property type="entry name" value="LIGHT-INDEPENDENT PROTOCHLOROPHYLLIDE REDUCTASE SUBUNIT B"/>
    <property type="match status" value="1"/>
</dbReference>
<keyword evidence="3" id="KW-1185">Reference proteome</keyword>
<dbReference type="RefSeq" id="WP_010073573.1">
    <property type="nucleotide sequence ID" value="NC_014393.1"/>
</dbReference>
<feature type="domain" description="Nitrogenase/oxidoreductase component 1" evidence="1">
    <location>
        <begin position="12"/>
        <end position="419"/>
    </location>
</feature>
<dbReference type="HOGENOM" id="CLU_025876_4_0_9"/>
<name>D9SVW0_CLOC7</name>
<proteinExistence type="predicted"/>
<organism evidence="2 3">
    <name type="scientific">Clostridium cellulovorans (strain ATCC 35296 / DSM 3052 / OCM 3 / 743B)</name>
    <dbReference type="NCBI Taxonomy" id="573061"/>
    <lineage>
        <taxon>Bacteria</taxon>
        <taxon>Bacillati</taxon>
        <taxon>Bacillota</taxon>
        <taxon>Clostridia</taxon>
        <taxon>Eubacteriales</taxon>
        <taxon>Clostridiaceae</taxon>
        <taxon>Clostridium</taxon>
    </lineage>
</organism>
<dbReference type="SUPFAM" id="SSF53807">
    <property type="entry name" value="Helical backbone' metal receptor"/>
    <property type="match status" value="1"/>
</dbReference>
<evidence type="ECO:0000313" key="2">
    <source>
        <dbReference type="EMBL" id="ADL53171.1"/>
    </source>
</evidence>
<dbReference type="STRING" id="573061.Clocel_3495"/>
<dbReference type="EMBL" id="CP002160">
    <property type="protein sequence ID" value="ADL53171.1"/>
    <property type="molecule type" value="Genomic_DNA"/>
</dbReference>